<keyword evidence="2" id="KW-1185">Reference proteome</keyword>
<evidence type="ECO:0000313" key="1">
    <source>
        <dbReference type="EMBL" id="SDT17792.1"/>
    </source>
</evidence>
<protein>
    <submittedName>
        <fullName evidence="1">Uncharacterized protein</fullName>
    </submittedName>
</protein>
<dbReference type="AlphaFoldDB" id="A0A1H1Y8Q8"/>
<organism evidence="1 2">
    <name type="scientific">Bradyrhizobium canariense</name>
    <dbReference type="NCBI Taxonomy" id="255045"/>
    <lineage>
        <taxon>Bacteria</taxon>
        <taxon>Pseudomonadati</taxon>
        <taxon>Pseudomonadota</taxon>
        <taxon>Alphaproteobacteria</taxon>
        <taxon>Hyphomicrobiales</taxon>
        <taxon>Nitrobacteraceae</taxon>
        <taxon>Bradyrhizobium</taxon>
    </lineage>
</organism>
<accession>A0A1H1Y8Q8</accession>
<dbReference type="EMBL" id="LT629750">
    <property type="protein sequence ID" value="SDT17792.1"/>
    <property type="molecule type" value="Genomic_DNA"/>
</dbReference>
<proteinExistence type="predicted"/>
<dbReference type="Proteomes" id="UP000243904">
    <property type="component" value="Chromosome I"/>
</dbReference>
<evidence type="ECO:0000313" key="2">
    <source>
        <dbReference type="Proteomes" id="UP000243904"/>
    </source>
</evidence>
<reference evidence="2" key="1">
    <citation type="submission" date="2016-10" db="EMBL/GenBank/DDBJ databases">
        <authorList>
            <person name="Varghese N."/>
            <person name="Submissions S."/>
        </authorList>
    </citation>
    <scope>NUCLEOTIDE SEQUENCE [LARGE SCALE GENOMIC DNA]</scope>
    <source>
        <strain evidence="2">GAS369</strain>
    </source>
</reference>
<gene>
    <name evidence="1" type="ORF">SAMN05444158_4687</name>
</gene>
<name>A0A1H1Y8Q8_9BRAD</name>
<sequence>MAKSFYAVMIRWDILPTEAKVSEIDATLGVLGDWLRFGGHNWLIWSESTPSQIYAALAGKLSQKDSELIVNFDPNSYSGWAPKWVDDWITQRRDGALKVISPPSPSFASLFEPKP</sequence>
<dbReference type="RefSeq" id="WP_146688984.1">
    <property type="nucleotide sequence ID" value="NZ_LT629750.1"/>
</dbReference>